<feature type="compositionally biased region" description="Basic and acidic residues" evidence="1">
    <location>
        <begin position="60"/>
        <end position="72"/>
    </location>
</feature>
<reference evidence="2 3" key="1">
    <citation type="journal article" date="2019" name="Int. J. Syst. Evol. Microbiol.">
        <title>The Global Catalogue of Microorganisms (GCM) 10K type strain sequencing project: providing services to taxonomists for standard genome sequencing and annotation.</title>
        <authorList>
            <consortium name="The Broad Institute Genomics Platform"/>
            <consortium name="The Broad Institute Genome Sequencing Center for Infectious Disease"/>
            <person name="Wu L."/>
            <person name="Ma J."/>
        </authorList>
    </citation>
    <scope>NUCLEOTIDE SEQUENCE [LARGE SCALE GENOMIC DNA]</scope>
    <source>
        <strain evidence="2 3">LMG 29247</strain>
    </source>
</reference>
<dbReference type="Proteomes" id="UP001596383">
    <property type="component" value="Unassembled WGS sequence"/>
</dbReference>
<dbReference type="RefSeq" id="WP_273739684.1">
    <property type="nucleotide sequence ID" value="NZ_JAQIVI010000291.1"/>
</dbReference>
<accession>A0ABD5SU16</accession>
<feature type="non-terminal residue" evidence="2">
    <location>
        <position position="1"/>
    </location>
</feature>
<protein>
    <submittedName>
        <fullName evidence="2">Uncharacterized protein</fullName>
    </submittedName>
</protein>
<feature type="region of interest" description="Disordered" evidence="1">
    <location>
        <begin position="25"/>
        <end position="193"/>
    </location>
</feature>
<evidence type="ECO:0000313" key="2">
    <source>
        <dbReference type="EMBL" id="MFC6766736.1"/>
    </source>
</evidence>
<feature type="compositionally biased region" description="Polar residues" evidence="1">
    <location>
        <begin position="183"/>
        <end position="193"/>
    </location>
</feature>
<dbReference type="EMBL" id="JBHSWV010000291">
    <property type="protein sequence ID" value="MFC6766736.1"/>
    <property type="molecule type" value="Genomic_DNA"/>
</dbReference>
<dbReference type="AlphaFoldDB" id="A0ABD5SU16"/>
<evidence type="ECO:0000313" key="3">
    <source>
        <dbReference type="Proteomes" id="UP001596383"/>
    </source>
</evidence>
<feature type="compositionally biased region" description="Basic and acidic residues" evidence="1">
    <location>
        <begin position="103"/>
        <end position="121"/>
    </location>
</feature>
<feature type="compositionally biased region" description="Acidic residues" evidence="1">
    <location>
        <begin position="155"/>
        <end position="164"/>
    </location>
</feature>
<name>A0ABD5SU16_9EURY</name>
<comment type="caution">
    <text evidence="2">The sequence shown here is derived from an EMBL/GenBank/DDBJ whole genome shotgun (WGS) entry which is preliminary data.</text>
</comment>
<gene>
    <name evidence="2" type="ORF">ACFQE6_17585</name>
</gene>
<feature type="compositionally biased region" description="Low complexity" evidence="1">
    <location>
        <begin position="130"/>
        <end position="154"/>
    </location>
</feature>
<organism evidence="2 3">
    <name type="scientific">Natrinema soli</name>
    <dbReference type="NCBI Taxonomy" id="1930624"/>
    <lineage>
        <taxon>Archaea</taxon>
        <taxon>Methanobacteriati</taxon>
        <taxon>Methanobacteriota</taxon>
        <taxon>Stenosarchaea group</taxon>
        <taxon>Halobacteria</taxon>
        <taxon>Halobacteriales</taxon>
        <taxon>Natrialbaceae</taxon>
        <taxon>Natrinema</taxon>
    </lineage>
</organism>
<keyword evidence="3" id="KW-1185">Reference proteome</keyword>
<proteinExistence type="predicted"/>
<sequence length="193" mass="20099">IRSMAANRRRAIPLAIVGTGLVGFGLSKRRSSGESGIDVPDVEGGTDGKETSDEASAAADRVDSGRESEIRSGGEVSAEPGIDDAAESGSEIDFTDEPDEDESRSRPDLGADEEEPRRETDAEGVEVDVSDSAMADEASEATGPDPTQAQPTQTEDTEPEESPAEDASHMKVDPPDADETDASDATGSDENSE</sequence>
<feature type="compositionally biased region" description="Acidic residues" evidence="1">
    <location>
        <begin position="93"/>
        <end position="102"/>
    </location>
</feature>
<evidence type="ECO:0000256" key="1">
    <source>
        <dbReference type="SAM" id="MobiDB-lite"/>
    </source>
</evidence>